<gene>
    <name evidence="11 18" type="primary">eno</name>
    <name evidence="17" type="ORF">ADH66_06695</name>
    <name evidence="18" type="ORF">I5Q82_16800</name>
</gene>
<keyword evidence="5 11" id="KW-0964">Secreted</keyword>
<dbReference type="EC" id="4.2.1.11" evidence="3 11"/>
<dbReference type="PRINTS" id="PR00148">
    <property type="entry name" value="ENOLASE"/>
</dbReference>
<feature type="binding site" evidence="11">
    <location>
        <position position="386"/>
    </location>
    <ligand>
        <name>(2R)-2-phosphoglycerate</name>
        <dbReference type="ChEBI" id="CHEBI:58289"/>
    </ligand>
</feature>
<evidence type="ECO:0000256" key="4">
    <source>
        <dbReference type="ARBA" id="ARBA00017068"/>
    </source>
</evidence>
<dbReference type="PANTHER" id="PTHR11902:SF1">
    <property type="entry name" value="ENOLASE"/>
    <property type="match status" value="1"/>
</dbReference>
<feature type="binding site" evidence="11">
    <location>
        <position position="335"/>
    </location>
    <ligand>
        <name>(2R)-2-phosphoglycerate</name>
        <dbReference type="ChEBI" id="CHEBI:58289"/>
    </ligand>
</feature>
<evidence type="ECO:0000256" key="9">
    <source>
        <dbReference type="ARBA" id="ARBA00023239"/>
    </source>
</evidence>
<feature type="binding site" evidence="11">
    <location>
        <position position="364"/>
    </location>
    <ligand>
        <name>(2R)-2-phosphoglycerate</name>
        <dbReference type="ChEBI" id="CHEBI:58289"/>
    </ligand>
</feature>
<dbReference type="SUPFAM" id="SSF51604">
    <property type="entry name" value="Enolase C-terminal domain-like"/>
    <property type="match status" value="1"/>
</dbReference>
<dbReference type="PANTHER" id="PTHR11902">
    <property type="entry name" value="ENOLASE"/>
    <property type="match status" value="1"/>
</dbReference>
<dbReference type="SFLD" id="SFLDS00001">
    <property type="entry name" value="Enolase"/>
    <property type="match status" value="1"/>
</dbReference>
<dbReference type="GO" id="GO:0005576">
    <property type="term" value="C:extracellular region"/>
    <property type="evidence" value="ECO:0007669"/>
    <property type="project" value="UniProtKB-SubCell"/>
</dbReference>
<feature type="binding site" evidence="13">
    <location>
        <position position="164"/>
    </location>
    <ligand>
        <name>substrate</name>
    </ligand>
</feature>
<keyword evidence="9 11" id="KW-0456">Lyase</keyword>
<dbReference type="GO" id="GO:0004634">
    <property type="term" value="F:phosphopyruvate hydratase activity"/>
    <property type="evidence" value="ECO:0007669"/>
    <property type="project" value="UniProtKB-UniRule"/>
</dbReference>
<dbReference type="InterPro" id="IPR020809">
    <property type="entry name" value="Enolase_CS"/>
</dbReference>
<dbReference type="KEGG" id="amur:ADH66_06695"/>
<evidence type="ECO:0000313" key="17">
    <source>
        <dbReference type="EMBL" id="ASB40379.1"/>
    </source>
</evidence>
<feature type="binding site" evidence="13">
    <location>
        <begin position="362"/>
        <end position="365"/>
    </location>
    <ligand>
        <name>substrate</name>
    </ligand>
</feature>
<dbReference type="EMBL" id="CP065321">
    <property type="protein sequence ID" value="QQR29671.1"/>
    <property type="molecule type" value="Genomic_DNA"/>
</dbReference>
<feature type="binding site" evidence="11">
    <location>
        <position position="365"/>
    </location>
    <ligand>
        <name>(2R)-2-phosphoglycerate</name>
        <dbReference type="ChEBI" id="CHEBI:58289"/>
    </ligand>
</feature>
<reference evidence="18 20" key="3">
    <citation type="submission" date="2020-11" db="EMBL/GenBank/DDBJ databases">
        <title>Closed and high quality bacterial genomes of the OMM12 community.</title>
        <authorList>
            <person name="Marbouty M."/>
            <person name="Lamy-Besnier Q."/>
            <person name="Debarbieux L."/>
            <person name="Koszul R."/>
        </authorList>
    </citation>
    <scope>NUCLEOTIDE SEQUENCE [LARGE SCALE GENOMIC DNA]</scope>
    <source>
        <strain evidence="18 20">KB18</strain>
    </source>
</reference>
<feature type="active site" description="Proton donor" evidence="11 12">
    <location>
        <position position="205"/>
    </location>
</feature>
<evidence type="ECO:0000256" key="13">
    <source>
        <dbReference type="PIRSR" id="PIRSR001400-2"/>
    </source>
</evidence>
<dbReference type="InterPro" id="IPR000941">
    <property type="entry name" value="Enolase"/>
</dbReference>
<dbReference type="InterPro" id="IPR020810">
    <property type="entry name" value="Enolase_C"/>
</dbReference>
<dbReference type="Pfam" id="PF03952">
    <property type="entry name" value="Enolase_N"/>
    <property type="match status" value="1"/>
</dbReference>
<dbReference type="InterPro" id="IPR020811">
    <property type="entry name" value="Enolase_N"/>
</dbReference>
<dbReference type="NCBIfam" id="TIGR01060">
    <property type="entry name" value="eno"/>
    <property type="match status" value="1"/>
</dbReference>
<keyword evidence="8 11" id="KW-0324">Glycolysis</keyword>
<feature type="binding site" evidence="11 14">
    <location>
        <position position="283"/>
    </location>
    <ligand>
        <name>Mg(2+)</name>
        <dbReference type="ChEBI" id="CHEBI:18420"/>
    </ligand>
</feature>
<name>A0A1Z2XPN9_9FIRM</name>
<feature type="binding site" evidence="13">
    <location>
        <position position="155"/>
    </location>
    <ligand>
        <name>substrate</name>
    </ligand>
</feature>
<evidence type="ECO:0000313" key="20">
    <source>
        <dbReference type="Proteomes" id="UP000596035"/>
    </source>
</evidence>
<comment type="subcellular location">
    <subcellularLocation>
        <location evidence="11">Cytoplasm</location>
    </subcellularLocation>
    <subcellularLocation>
        <location evidence="11">Secreted</location>
    </subcellularLocation>
    <subcellularLocation>
        <location evidence="11">Cell surface</location>
    </subcellularLocation>
    <text evidence="11">Fractions of enolase are present in both the cytoplasm and on the cell surface.</text>
</comment>
<feature type="domain" description="Enolase C-terminal TIM barrel" evidence="15">
    <location>
        <begin position="139"/>
        <end position="407"/>
    </location>
</feature>
<dbReference type="Pfam" id="PF00113">
    <property type="entry name" value="Enolase_C"/>
    <property type="match status" value="1"/>
</dbReference>
<comment type="function">
    <text evidence="11">Catalyzes the reversible conversion of 2-phosphoglycerate (2-PG) into phosphoenolpyruvate (PEP). It is essential for the degradation of carbohydrates via glycolysis.</text>
</comment>
<feature type="binding site" evidence="11">
    <location>
        <position position="163"/>
    </location>
    <ligand>
        <name>(2R)-2-phosphoglycerate</name>
        <dbReference type="ChEBI" id="CHEBI:58289"/>
    </ligand>
</feature>
<comment type="cofactor">
    <cofactor evidence="14">
        <name>Mg(2+)</name>
        <dbReference type="ChEBI" id="CHEBI:18420"/>
    </cofactor>
    <text evidence="14">Mg(2+) is required for catalysis and for stabilizing the dimer.</text>
</comment>
<accession>A0A1Z2XPN9</accession>
<comment type="cofactor">
    <cofactor evidence="11">
        <name>Mg(2+)</name>
        <dbReference type="ChEBI" id="CHEBI:18420"/>
    </cofactor>
    <text evidence="11">Binds a second Mg(2+) ion via substrate during catalysis.</text>
</comment>
<evidence type="ECO:0000259" key="16">
    <source>
        <dbReference type="SMART" id="SM01193"/>
    </source>
</evidence>
<feature type="binding site" evidence="13">
    <location>
        <position position="310"/>
    </location>
    <ligand>
        <name>substrate</name>
    </ligand>
</feature>
<keyword evidence="6 11" id="KW-0479">Metal-binding</keyword>
<dbReference type="Gene3D" id="3.30.390.10">
    <property type="entry name" value="Enolase-like, N-terminal domain"/>
    <property type="match status" value="1"/>
</dbReference>
<dbReference type="GO" id="GO:0000015">
    <property type="term" value="C:phosphopyruvate hydratase complex"/>
    <property type="evidence" value="ECO:0007669"/>
    <property type="project" value="InterPro"/>
</dbReference>
<evidence type="ECO:0000256" key="2">
    <source>
        <dbReference type="ARBA" id="ARBA00009604"/>
    </source>
</evidence>
<evidence type="ECO:0000259" key="15">
    <source>
        <dbReference type="SMART" id="SM01192"/>
    </source>
</evidence>
<evidence type="ECO:0000256" key="3">
    <source>
        <dbReference type="ARBA" id="ARBA00012058"/>
    </source>
</evidence>
<sequence length="408" mass="43980">MVRIQKVYGCEILDSRGNPTVSATVQLTDGTMGTAAAPSGASTGKFEAVELRDGDDRRYQGKGVLKAVRNVNEIISPALEKLHCLTVRDVDSLLQKLDGTPNKSHLGANATLAVSLACARAIAAHYRMPLYRFLGGAAAYKLPVPMMNILNGGAHAGNNIDIQEFMIVPTGAENFKEGLRWCSEIYHTLGAQLKARGLSTGVGDEGGFAPDLGSDEEAIEVVLDAVEKAGYSGRVHIALDAAGSEWAVDGGYRLPKRGKNMDPEDLIEYWTNLVSKYPIISIEDPLGEEDFPAWTQLTERIGSRVQLVGDDLFVTNIDRLQQGIDAGAGNAILIKPNQIGTLTETLLAIDLARRSGYNTIISHRSGETEDTFIADLAVAVNAGQIKTGAPCRTERVAKYNRLLRIEEC</sequence>
<dbReference type="SMART" id="SM01193">
    <property type="entry name" value="Enolase_N"/>
    <property type="match status" value="1"/>
</dbReference>
<evidence type="ECO:0000256" key="7">
    <source>
        <dbReference type="ARBA" id="ARBA00022842"/>
    </source>
</evidence>
<feature type="binding site" evidence="11 14">
    <location>
        <position position="240"/>
    </location>
    <ligand>
        <name>Mg(2+)</name>
        <dbReference type="ChEBI" id="CHEBI:18420"/>
    </ligand>
</feature>
<dbReference type="InterPro" id="IPR036849">
    <property type="entry name" value="Enolase-like_C_sf"/>
</dbReference>
<keyword evidence="19" id="KW-1185">Reference proteome</keyword>
<dbReference type="Proteomes" id="UP000596035">
    <property type="component" value="Chromosome"/>
</dbReference>
<reference evidence="17" key="1">
    <citation type="journal article" date="2017" name="Genome Announc.">
        <title>High-Quality Whole-Genome Sequences of the Oligo-Mouse-Microbiota Bacterial Community.</title>
        <authorList>
            <person name="Garzetti D."/>
            <person name="Brugiroux S."/>
            <person name="Bunk B."/>
            <person name="Pukall R."/>
            <person name="McCoy K.D."/>
            <person name="Macpherson A.J."/>
            <person name="Stecher B."/>
        </authorList>
    </citation>
    <scope>NUCLEOTIDE SEQUENCE</scope>
    <source>
        <strain evidence="17">KB18</strain>
    </source>
</reference>
<dbReference type="EMBL" id="CP021422">
    <property type="protein sequence ID" value="ASB40379.1"/>
    <property type="molecule type" value="Genomic_DNA"/>
</dbReference>
<dbReference type="PIRSF" id="PIRSF001400">
    <property type="entry name" value="Enolase"/>
    <property type="match status" value="1"/>
</dbReference>
<evidence type="ECO:0000256" key="12">
    <source>
        <dbReference type="PIRSR" id="PIRSR001400-1"/>
    </source>
</evidence>
<dbReference type="SFLD" id="SFLDF00002">
    <property type="entry name" value="enolase"/>
    <property type="match status" value="1"/>
</dbReference>
<dbReference type="SUPFAM" id="SSF54826">
    <property type="entry name" value="Enolase N-terminal domain-like"/>
    <property type="match status" value="1"/>
</dbReference>
<evidence type="ECO:0000313" key="18">
    <source>
        <dbReference type="EMBL" id="QQR29671.1"/>
    </source>
</evidence>
<evidence type="ECO:0000256" key="8">
    <source>
        <dbReference type="ARBA" id="ARBA00023152"/>
    </source>
</evidence>
<dbReference type="CDD" id="cd03313">
    <property type="entry name" value="enolase"/>
    <property type="match status" value="1"/>
</dbReference>
<dbReference type="RefSeq" id="WP_066534108.1">
    <property type="nucleotide sequence ID" value="NZ_CP021422.1"/>
</dbReference>
<feature type="binding site" evidence="13">
    <location>
        <position position="386"/>
    </location>
    <ligand>
        <name>substrate</name>
    </ligand>
</feature>
<keyword evidence="7 11" id="KW-0460">Magnesium</keyword>
<evidence type="ECO:0000256" key="14">
    <source>
        <dbReference type="PIRSR" id="PIRSR001400-3"/>
    </source>
</evidence>
<evidence type="ECO:0000256" key="1">
    <source>
        <dbReference type="ARBA" id="ARBA00005031"/>
    </source>
</evidence>
<dbReference type="GO" id="GO:0000287">
    <property type="term" value="F:magnesium ion binding"/>
    <property type="evidence" value="ECO:0007669"/>
    <property type="project" value="UniProtKB-UniRule"/>
</dbReference>
<reference evidence="19" key="2">
    <citation type="submission" date="2017-05" db="EMBL/GenBank/DDBJ databases">
        <title>Improved OligoMM genomes.</title>
        <authorList>
            <person name="Garzetti D."/>
        </authorList>
    </citation>
    <scope>NUCLEOTIDE SEQUENCE [LARGE SCALE GENOMIC DNA]</scope>
    <source>
        <strain evidence="19">KB18</strain>
    </source>
</reference>
<feature type="binding site" evidence="13">
    <location>
        <position position="283"/>
    </location>
    <ligand>
        <name>substrate</name>
    </ligand>
</feature>
<comment type="pathway">
    <text evidence="1 11">Carbohydrate degradation; glycolysis; pyruvate from D-glyceraldehyde 3-phosphate: step 4/5.</text>
</comment>
<evidence type="ECO:0000313" key="19">
    <source>
        <dbReference type="Proteomes" id="UP000196710"/>
    </source>
</evidence>
<dbReference type="PROSITE" id="PS00164">
    <property type="entry name" value="ENOLASE"/>
    <property type="match status" value="1"/>
</dbReference>
<evidence type="ECO:0000256" key="5">
    <source>
        <dbReference type="ARBA" id="ARBA00022525"/>
    </source>
</evidence>
<feature type="binding site" evidence="11 14">
    <location>
        <position position="310"/>
    </location>
    <ligand>
        <name>Mg(2+)</name>
        <dbReference type="ChEBI" id="CHEBI:18420"/>
    </ligand>
</feature>
<feature type="active site" description="Proton acceptor" evidence="11 12">
    <location>
        <position position="335"/>
    </location>
</feature>
<feature type="domain" description="Enolase N-terminal" evidence="16">
    <location>
        <begin position="4"/>
        <end position="134"/>
    </location>
</feature>
<dbReference type="Proteomes" id="UP000196710">
    <property type="component" value="Chromosome"/>
</dbReference>
<dbReference type="AlphaFoldDB" id="A0A1Z2XPN9"/>
<comment type="catalytic activity">
    <reaction evidence="10">
        <text>(2R)-2-phosphoglycerate = phosphoenolpyruvate + H2O</text>
        <dbReference type="Rhea" id="RHEA:10164"/>
        <dbReference type="ChEBI" id="CHEBI:15377"/>
        <dbReference type="ChEBI" id="CHEBI:58289"/>
        <dbReference type="ChEBI" id="CHEBI:58702"/>
        <dbReference type="EC" id="4.2.1.11"/>
    </reaction>
    <physiologicalReaction direction="left-to-right" evidence="10">
        <dbReference type="Rhea" id="RHEA:10165"/>
    </physiologicalReaction>
</comment>
<dbReference type="GO" id="GO:0006096">
    <property type="term" value="P:glycolytic process"/>
    <property type="evidence" value="ECO:0007669"/>
    <property type="project" value="UniProtKB-UniRule"/>
</dbReference>
<dbReference type="Gene3D" id="3.20.20.120">
    <property type="entry name" value="Enolase-like C-terminal domain"/>
    <property type="match status" value="1"/>
</dbReference>
<dbReference type="InterPro" id="IPR029017">
    <property type="entry name" value="Enolase-like_N"/>
</dbReference>
<comment type="similarity">
    <text evidence="2 11">Belongs to the enolase family.</text>
</comment>
<proteinExistence type="inferred from homology"/>
<dbReference type="SFLD" id="SFLDG00178">
    <property type="entry name" value="enolase"/>
    <property type="match status" value="1"/>
</dbReference>
<evidence type="ECO:0000256" key="6">
    <source>
        <dbReference type="ARBA" id="ARBA00022723"/>
    </source>
</evidence>
<protein>
    <recommendedName>
        <fullName evidence="4 11">Enolase</fullName>
        <ecNumber evidence="3 11">4.2.1.11</ecNumber>
    </recommendedName>
    <alternativeName>
        <fullName evidence="11">2-phospho-D-glycerate hydro-lyase</fullName>
    </alternativeName>
    <alternativeName>
        <fullName evidence="11">2-phosphoglycerate dehydratase</fullName>
    </alternativeName>
</protein>
<keyword evidence="11" id="KW-0963">Cytoplasm</keyword>
<evidence type="ECO:0000256" key="10">
    <source>
        <dbReference type="ARBA" id="ARBA00048951"/>
    </source>
</evidence>
<dbReference type="GO" id="GO:0009986">
    <property type="term" value="C:cell surface"/>
    <property type="evidence" value="ECO:0007669"/>
    <property type="project" value="UniProtKB-SubCell"/>
</dbReference>
<organism evidence="18 20">
    <name type="scientific">Acutalibacter muris</name>
    <dbReference type="NCBI Taxonomy" id="1796620"/>
    <lineage>
        <taxon>Bacteria</taxon>
        <taxon>Bacillati</taxon>
        <taxon>Bacillota</taxon>
        <taxon>Clostridia</taxon>
        <taxon>Eubacteriales</taxon>
        <taxon>Acutalibacteraceae</taxon>
        <taxon>Acutalibacter</taxon>
    </lineage>
</organism>
<dbReference type="SMART" id="SM01192">
    <property type="entry name" value="Enolase_C"/>
    <property type="match status" value="1"/>
</dbReference>
<evidence type="ECO:0000256" key="11">
    <source>
        <dbReference type="HAMAP-Rule" id="MF_00318"/>
    </source>
</evidence>
<dbReference type="HAMAP" id="MF_00318">
    <property type="entry name" value="Enolase"/>
    <property type="match status" value="1"/>
</dbReference>